<evidence type="ECO:0000259" key="2">
    <source>
        <dbReference type="Pfam" id="PF18917"/>
    </source>
</evidence>
<feature type="transmembrane region" description="Helical" evidence="1">
    <location>
        <begin position="33"/>
        <end position="51"/>
    </location>
</feature>
<reference evidence="3 4" key="1">
    <citation type="submission" date="2021-01" db="EMBL/GenBank/DDBJ databases">
        <title>Genomic Encyclopedia of Type Strains, Phase IV (KMG-IV): sequencing the most valuable type-strain genomes for metagenomic binning, comparative biology and taxonomic classification.</title>
        <authorList>
            <person name="Goeker M."/>
        </authorList>
    </citation>
    <scope>NUCLEOTIDE SEQUENCE [LARGE SCALE GENOMIC DNA]</scope>
    <source>
        <strain evidence="3 4">DSM 105482</strain>
    </source>
</reference>
<keyword evidence="1" id="KW-1133">Transmembrane helix</keyword>
<evidence type="ECO:0000256" key="1">
    <source>
        <dbReference type="SAM" id="Phobius"/>
    </source>
</evidence>
<sequence length="162" mass="18384">MKSQRLFPGIILMGFGLYFFLEQSKMEPFQGFFTWPTLLMIVGIAFLVQAYGGRDYEAIVPGVTLTGFGIHFHIVAKLKIWPDHIGIFILIIGLGFILRARETKSGTFQGILLLIIAVMLLFYDRITAWMGLLESSAAAAWKFWPFILIGAGLFFMLQKKRK</sequence>
<feature type="transmembrane region" description="Helical" evidence="1">
    <location>
        <begin position="58"/>
        <end position="74"/>
    </location>
</feature>
<evidence type="ECO:0000313" key="4">
    <source>
        <dbReference type="Proteomes" id="UP000823486"/>
    </source>
</evidence>
<keyword evidence="1" id="KW-0472">Membrane</keyword>
<gene>
    <name evidence="3" type="ORF">JOC77_001370</name>
</gene>
<feature type="domain" description="LiaI-LiaF-like transmembrane region" evidence="2">
    <location>
        <begin position="6"/>
        <end position="47"/>
    </location>
</feature>
<dbReference type="EMBL" id="JAFBFI010000004">
    <property type="protein sequence ID" value="MBM7691960.1"/>
    <property type="molecule type" value="Genomic_DNA"/>
</dbReference>
<dbReference type="InterPro" id="IPR043726">
    <property type="entry name" value="LiaI-LiaF-like_TM1"/>
</dbReference>
<evidence type="ECO:0000313" key="3">
    <source>
        <dbReference type="EMBL" id="MBM7691960.1"/>
    </source>
</evidence>
<feature type="transmembrane region" description="Helical" evidence="1">
    <location>
        <begin position="110"/>
        <end position="132"/>
    </location>
</feature>
<feature type="transmembrane region" description="Helical" evidence="1">
    <location>
        <begin position="5"/>
        <end position="21"/>
    </location>
</feature>
<accession>A0ABS2QG61</accession>
<dbReference type="RefSeq" id="WP_204540514.1">
    <property type="nucleotide sequence ID" value="NZ_JAFBFI010000004.1"/>
</dbReference>
<dbReference type="Proteomes" id="UP000823486">
    <property type="component" value="Unassembled WGS sequence"/>
</dbReference>
<name>A0ABS2QG61_9BACI</name>
<feature type="transmembrane region" description="Helical" evidence="1">
    <location>
        <begin position="138"/>
        <end position="157"/>
    </location>
</feature>
<protein>
    <recommendedName>
        <fullName evidence="2">LiaI-LiaF-like transmembrane region domain-containing protein</fullName>
    </recommendedName>
</protein>
<keyword evidence="4" id="KW-1185">Reference proteome</keyword>
<comment type="caution">
    <text evidence="3">The sequence shown here is derived from an EMBL/GenBank/DDBJ whole genome shotgun (WGS) entry which is preliminary data.</text>
</comment>
<proteinExistence type="predicted"/>
<feature type="transmembrane region" description="Helical" evidence="1">
    <location>
        <begin position="80"/>
        <end position="98"/>
    </location>
</feature>
<organism evidence="3 4">
    <name type="scientific">Peribacillus deserti</name>
    <dbReference type="NCBI Taxonomy" id="673318"/>
    <lineage>
        <taxon>Bacteria</taxon>
        <taxon>Bacillati</taxon>
        <taxon>Bacillota</taxon>
        <taxon>Bacilli</taxon>
        <taxon>Bacillales</taxon>
        <taxon>Bacillaceae</taxon>
        <taxon>Peribacillus</taxon>
    </lineage>
</organism>
<dbReference type="Pfam" id="PF18917">
    <property type="entry name" value="LiaI-LiaF-like_TM1"/>
    <property type="match status" value="1"/>
</dbReference>
<keyword evidence="1" id="KW-0812">Transmembrane</keyword>